<evidence type="ECO:0000313" key="3">
    <source>
        <dbReference type="Proteomes" id="UP001472677"/>
    </source>
</evidence>
<evidence type="ECO:0000256" key="1">
    <source>
        <dbReference type="SAM" id="MobiDB-lite"/>
    </source>
</evidence>
<dbReference type="EMBL" id="JBBPBM010000039">
    <property type="protein sequence ID" value="KAK8526524.1"/>
    <property type="molecule type" value="Genomic_DNA"/>
</dbReference>
<sequence length="189" mass="21537">MVKVQRLMKKSRGRTPNLMIPQGISPIIIPGSKEDHESTRESVNVLNGPDTSIRAGKGIDADLPISVTPQEGERTILSSISTKDKNVIEERMDADLANNEMVSAFDNFICNNLKKIRVKNKRKREENEWKVQSLPIFVCSCLELVLMQCFCVCFGFCPWFFRVALETWEFQFEAVYKPNAPFPVPEPKL</sequence>
<feature type="compositionally biased region" description="Low complexity" evidence="1">
    <location>
        <begin position="20"/>
        <end position="31"/>
    </location>
</feature>
<name>A0ABR2CZP7_9ROSI</name>
<gene>
    <name evidence="2" type="ORF">V6N12_020994</name>
</gene>
<proteinExistence type="predicted"/>
<comment type="caution">
    <text evidence="2">The sequence shown here is derived from an EMBL/GenBank/DDBJ whole genome shotgun (WGS) entry which is preliminary data.</text>
</comment>
<organism evidence="2 3">
    <name type="scientific">Hibiscus sabdariffa</name>
    <name type="common">roselle</name>
    <dbReference type="NCBI Taxonomy" id="183260"/>
    <lineage>
        <taxon>Eukaryota</taxon>
        <taxon>Viridiplantae</taxon>
        <taxon>Streptophyta</taxon>
        <taxon>Embryophyta</taxon>
        <taxon>Tracheophyta</taxon>
        <taxon>Spermatophyta</taxon>
        <taxon>Magnoliopsida</taxon>
        <taxon>eudicotyledons</taxon>
        <taxon>Gunneridae</taxon>
        <taxon>Pentapetalae</taxon>
        <taxon>rosids</taxon>
        <taxon>malvids</taxon>
        <taxon>Malvales</taxon>
        <taxon>Malvaceae</taxon>
        <taxon>Malvoideae</taxon>
        <taxon>Hibiscus</taxon>
    </lineage>
</organism>
<reference evidence="2 3" key="1">
    <citation type="journal article" date="2024" name="G3 (Bethesda)">
        <title>Genome assembly of Hibiscus sabdariffa L. provides insights into metabolisms of medicinal natural products.</title>
        <authorList>
            <person name="Kim T."/>
        </authorList>
    </citation>
    <scope>NUCLEOTIDE SEQUENCE [LARGE SCALE GENOMIC DNA]</scope>
    <source>
        <strain evidence="2">TK-2024</strain>
        <tissue evidence="2">Old leaves</tissue>
    </source>
</reference>
<evidence type="ECO:0000313" key="2">
    <source>
        <dbReference type="EMBL" id="KAK8526524.1"/>
    </source>
</evidence>
<keyword evidence="3" id="KW-1185">Reference proteome</keyword>
<dbReference type="Proteomes" id="UP001472677">
    <property type="component" value="Unassembled WGS sequence"/>
</dbReference>
<accession>A0ABR2CZP7</accession>
<protein>
    <submittedName>
        <fullName evidence="2">Uncharacterized protein</fullName>
    </submittedName>
</protein>
<feature type="compositionally biased region" description="Basic residues" evidence="1">
    <location>
        <begin position="1"/>
        <end position="13"/>
    </location>
</feature>
<feature type="region of interest" description="Disordered" evidence="1">
    <location>
        <begin position="1"/>
        <end position="38"/>
    </location>
</feature>